<dbReference type="EMBL" id="BLWD01000001">
    <property type="protein sequence ID" value="GFN08609.1"/>
    <property type="molecule type" value="Genomic_DNA"/>
</dbReference>
<dbReference type="InterPro" id="IPR014145">
    <property type="entry name" value="LigD_pol_dom"/>
</dbReference>
<sequence>MPGGILDTDLASIGFTGGITGRSMARFWPAAPPMSPDVRHMCDRPTVADMGAAVELDAGGRAVRLSNPDKVYFPEKGYTKRDVAEYFLAVGPGITRALNHRPTTLQRFVDGVEFFYQKRAPKNLPEWIPTARIAFPSGRPADELCPTELAAVIWAANLGTLTFHPWPVRAGTPTTRTSSASTWTRSPAPTTPTRSPPPTSCARSWRSTAYEAGPRPPAGAGCTSSSPSSPPGPSPRSGAPPSPPGASWSAGCRSG</sequence>
<feature type="compositionally biased region" description="Low complexity" evidence="1">
    <location>
        <begin position="218"/>
        <end position="227"/>
    </location>
</feature>
<dbReference type="Gene3D" id="3.90.920.10">
    <property type="entry name" value="DNA primase, PRIM domain"/>
    <property type="match status" value="1"/>
</dbReference>
<protein>
    <recommendedName>
        <fullName evidence="2">DNA ligase D polymerase domain-containing protein</fullName>
    </recommendedName>
</protein>
<feature type="compositionally biased region" description="Low complexity" evidence="1">
    <location>
        <begin position="172"/>
        <end position="193"/>
    </location>
</feature>
<dbReference type="PANTHER" id="PTHR42705">
    <property type="entry name" value="BIFUNCTIONAL NON-HOMOLOGOUS END JOINING PROTEIN LIGD"/>
    <property type="match status" value="1"/>
</dbReference>
<evidence type="ECO:0000313" key="4">
    <source>
        <dbReference type="Proteomes" id="UP000498740"/>
    </source>
</evidence>
<feature type="compositionally biased region" description="Pro residues" evidence="1">
    <location>
        <begin position="228"/>
        <end position="244"/>
    </location>
</feature>
<gene>
    <name evidence="3" type="ORF">Smic_71650</name>
</gene>
<dbReference type="Pfam" id="PF21686">
    <property type="entry name" value="LigD_Prim-Pol"/>
    <property type="match status" value="1"/>
</dbReference>
<comment type="caution">
    <text evidence="3">The sequence shown here is derived from an EMBL/GenBank/DDBJ whole genome shotgun (WGS) entry which is preliminary data.</text>
</comment>
<evidence type="ECO:0000313" key="3">
    <source>
        <dbReference type="EMBL" id="GFN08609.1"/>
    </source>
</evidence>
<dbReference type="InterPro" id="IPR052171">
    <property type="entry name" value="NHEJ_LigD"/>
</dbReference>
<dbReference type="PANTHER" id="PTHR42705:SF3">
    <property type="entry name" value="ATP-DEPENDENT DNA LIGASE"/>
    <property type="match status" value="1"/>
</dbReference>
<reference evidence="3 4" key="1">
    <citation type="submission" date="2020-05" db="EMBL/GenBank/DDBJ databases">
        <title>Whole genome shotgun sequence of Streptomyces microflavus NBRC 13062.</title>
        <authorList>
            <person name="Komaki H."/>
            <person name="Tamura T."/>
        </authorList>
    </citation>
    <scope>NUCLEOTIDE SEQUENCE [LARGE SCALE GENOMIC DNA]</scope>
    <source>
        <strain evidence="3 4">NBRC 13062</strain>
    </source>
</reference>
<organism evidence="3 4">
    <name type="scientific">Streptomyces microflavus</name>
    <name type="common">Streptomyces lipmanii</name>
    <dbReference type="NCBI Taxonomy" id="1919"/>
    <lineage>
        <taxon>Bacteria</taxon>
        <taxon>Bacillati</taxon>
        <taxon>Actinomycetota</taxon>
        <taxon>Actinomycetes</taxon>
        <taxon>Kitasatosporales</taxon>
        <taxon>Streptomycetaceae</taxon>
        <taxon>Streptomyces</taxon>
    </lineage>
</organism>
<name>A0A7J0D260_STRMI</name>
<dbReference type="Proteomes" id="UP000498740">
    <property type="component" value="Unassembled WGS sequence"/>
</dbReference>
<feature type="compositionally biased region" description="Low complexity" evidence="1">
    <location>
        <begin position="245"/>
        <end position="255"/>
    </location>
</feature>
<accession>A0A7J0D260</accession>
<proteinExistence type="predicted"/>
<evidence type="ECO:0000256" key="1">
    <source>
        <dbReference type="SAM" id="MobiDB-lite"/>
    </source>
</evidence>
<dbReference type="AlphaFoldDB" id="A0A7J0D260"/>
<evidence type="ECO:0000259" key="2">
    <source>
        <dbReference type="Pfam" id="PF21686"/>
    </source>
</evidence>
<feature type="domain" description="DNA ligase D polymerase" evidence="2">
    <location>
        <begin position="79"/>
        <end position="174"/>
    </location>
</feature>
<feature type="region of interest" description="Disordered" evidence="1">
    <location>
        <begin position="165"/>
        <end position="255"/>
    </location>
</feature>